<evidence type="ECO:0000256" key="7">
    <source>
        <dbReference type="SAM" id="MobiDB-lite"/>
    </source>
</evidence>
<evidence type="ECO:0000259" key="9">
    <source>
        <dbReference type="PROSITE" id="PS50219"/>
    </source>
</evidence>
<comment type="catalytic activity">
    <reaction evidence="5">
        <text>L-seryl-[protein] + ATP = O-phospho-L-seryl-[protein] + ADP + H(+)</text>
        <dbReference type="Rhea" id="RHEA:17989"/>
        <dbReference type="Rhea" id="RHEA-COMP:9863"/>
        <dbReference type="Rhea" id="RHEA-COMP:11604"/>
        <dbReference type="ChEBI" id="CHEBI:15378"/>
        <dbReference type="ChEBI" id="CHEBI:29999"/>
        <dbReference type="ChEBI" id="CHEBI:30616"/>
        <dbReference type="ChEBI" id="CHEBI:83421"/>
        <dbReference type="ChEBI" id="CHEBI:456216"/>
        <dbReference type="EC" id="2.7.11.1"/>
    </reaction>
</comment>
<dbReference type="Proteomes" id="UP000038040">
    <property type="component" value="Unplaced"/>
</dbReference>
<dbReference type="Pfam" id="PF00780">
    <property type="entry name" value="CNH"/>
    <property type="match status" value="1"/>
</dbReference>
<keyword evidence="12" id="KW-1185">Reference proteome</keyword>
<dbReference type="GO" id="GO:0031032">
    <property type="term" value="P:actomyosin structure organization"/>
    <property type="evidence" value="ECO:0007669"/>
    <property type="project" value="TreeGrafter"/>
</dbReference>
<feature type="coiled-coil region" evidence="6">
    <location>
        <begin position="472"/>
        <end position="499"/>
    </location>
</feature>
<feature type="domain" description="Phorbol-ester/DAG-type" evidence="8">
    <location>
        <begin position="798"/>
        <end position="847"/>
    </location>
</feature>
<keyword evidence="1" id="KW-0597">Phosphoprotein</keyword>
<keyword evidence="2" id="KW-0479">Metal-binding</keyword>
<evidence type="ECO:0000313" key="12">
    <source>
        <dbReference type="Proteomes" id="UP000274756"/>
    </source>
</evidence>
<feature type="coiled-coil region" evidence="6">
    <location>
        <begin position="31"/>
        <end position="151"/>
    </location>
</feature>
<dbReference type="PROSITE" id="PS50219">
    <property type="entry name" value="CNH"/>
    <property type="match status" value="1"/>
</dbReference>
<dbReference type="InterPro" id="IPR002219">
    <property type="entry name" value="PKC_DAG/PE"/>
</dbReference>
<dbReference type="SMART" id="SM00036">
    <property type="entry name" value="CNH"/>
    <property type="match status" value="1"/>
</dbReference>
<dbReference type="PANTHER" id="PTHR22988:SF71">
    <property type="entry name" value="CITRON RHO-INTERACTING KINASE"/>
    <property type="match status" value="1"/>
</dbReference>
<dbReference type="GO" id="GO:0004674">
    <property type="term" value="F:protein serine/threonine kinase activity"/>
    <property type="evidence" value="ECO:0007669"/>
    <property type="project" value="UniProtKB-EC"/>
</dbReference>
<reference evidence="13" key="1">
    <citation type="submission" date="2016-04" db="UniProtKB">
        <authorList>
            <consortium name="WormBaseParasite"/>
        </authorList>
    </citation>
    <scope>IDENTIFICATION</scope>
</reference>
<dbReference type="WBParaSite" id="DME_0000372501-mRNA-1">
    <property type="protein sequence ID" value="DME_0000372501-mRNA-1"/>
    <property type="gene ID" value="DME_0000372501"/>
</dbReference>
<feature type="coiled-coil region" evidence="6">
    <location>
        <begin position="241"/>
        <end position="268"/>
    </location>
</feature>
<dbReference type="EMBL" id="UYYG01001162">
    <property type="protein sequence ID" value="VDN57757.1"/>
    <property type="molecule type" value="Genomic_DNA"/>
</dbReference>
<evidence type="ECO:0000256" key="6">
    <source>
        <dbReference type="SAM" id="Coils"/>
    </source>
</evidence>
<dbReference type="SUPFAM" id="SSF57889">
    <property type="entry name" value="Cysteine-rich domain"/>
    <property type="match status" value="1"/>
</dbReference>
<feature type="coiled-coil region" evidence="6">
    <location>
        <begin position="303"/>
        <end position="369"/>
    </location>
</feature>
<feature type="domain" description="CNH" evidence="9">
    <location>
        <begin position="965"/>
        <end position="1235"/>
    </location>
</feature>
<protein>
    <submittedName>
        <fullName evidence="13">Phorbol-ester/DAG-type domain-containing protein</fullName>
    </submittedName>
</protein>
<dbReference type="PROSITE" id="PS00479">
    <property type="entry name" value="ZF_DAG_PE_1"/>
    <property type="match status" value="1"/>
</dbReference>
<dbReference type="AlphaFoldDB" id="A0A158Q407"/>
<dbReference type="SMART" id="SM00109">
    <property type="entry name" value="C1"/>
    <property type="match status" value="1"/>
</dbReference>
<evidence type="ECO:0000313" key="10">
    <source>
        <dbReference type="EMBL" id="VDN57757.1"/>
    </source>
</evidence>
<dbReference type="GO" id="GO:0005737">
    <property type="term" value="C:cytoplasm"/>
    <property type="evidence" value="ECO:0007669"/>
    <property type="project" value="TreeGrafter"/>
</dbReference>
<comment type="catalytic activity">
    <reaction evidence="4">
        <text>L-threonyl-[protein] + ATP = O-phospho-L-threonyl-[protein] + ADP + H(+)</text>
        <dbReference type="Rhea" id="RHEA:46608"/>
        <dbReference type="Rhea" id="RHEA-COMP:11060"/>
        <dbReference type="Rhea" id="RHEA-COMP:11605"/>
        <dbReference type="ChEBI" id="CHEBI:15378"/>
        <dbReference type="ChEBI" id="CHEBI:30013"/>
        <dbReference type="ChEBI" id="CHEBI:30616"/>
        <dbReference type="ChEBI" id="CHEBI:61977"/>
        <dbReference type="ChEBI" id="CHEBI:456216"/>
        <dbReference type="EC" id="2.7.11.1"/>
    </reaction>
</comment>
<dbReference type="InterPro" id="IPR050839">
    <property type="entry name" value="Rho-assoc_Ser/Thr_Kinase"/>
</dbReference>
<evidence type="ECO:0000256" key="2">
    <source>
        <dbReference type="ARBA" id="ARBA00022723"/>
    </source>
</evidence>
<evidence type="ECO:0000259" key="8">
    <source>
        <dbReference type="PROSITE" id="PS50081"/>
    </source>
</evidence>
<dbReference type="Pfam" id="PF00130">
    <property type="entry name" value="C1_1"/>
    <property type="match status" value="1"/>
</dbReference>
<evidence type="ECO:0000313" key="13">
    <source>
        <dbReference type="WBParaSite" id="DME_0000372501-mRNA-1"/>
    </source>
</evidence>
<dbReference type="OrthoDB" id="5919042at2759"/>
<evidence type="ECO:0000256" key="4">
    <source>
        <dbReference type="ARBA" id="ARBA00047899"/>
    </source>
</evidence>
<evidence type="ECO:0000256" key="3">
    <source>
        <dbReference type="ARBA" id="ARBA00022833"/>
    </source>
</evidence>
<feature type="region of interest" description="Disordered" evidence="7">
    <location>
        <begin position="1"/>
        <end position="25"/>
    </location>
</feature>
<name>A0A158Q407_DRAME</name>
<dbReference type="InterPro" id="IPR046349">
    <property type="entry name" value="C1-like_sf"/>
</dbReference>
<dbReference type="GO" id="GO:0005856">
    <property type="term" value="C:cytoskeleton"/>
    <property type="evidence" value="ECO:0007669"/>
    <property type="project" value="TreeGrafter"/>
</dbReference>
<dbReference type="CDD" id="cd20814">
    <property type="entry name" value="CRIK"/>
    <property type="match status" value="1"/>
</dbReference>
<dbReference type="PROSITE" id="PS50081">
    <property type="entry name" value="ZF_DAG_PE_2"/>
    <property type="match status" value="1"/>
</dbReference>
<accession>A0A158Q407</accession>
<dbReference type="PANTHER" id="PTHR22988">
    <property type="entry name" value="MYOTONIC DYSTROPHY S/T KINASE-RELATED"/>
    <property type="match status" value="1"/>
</dbReference>
<evidence type="ECO:0000256" key="5">
    <source>
        <dbReference type="ARBA" id="ARBA00048679"/>
    </source>
</evidence>
<organism evidence="11 13">
    <name type="scientific">Dracunculus medinensis</name>
    <name type="common">Guinea worm</name>
    <dbReference type="NCBI Taxonomy" id="318479"/>
    <lineage>
        <taxon>Eukaryota</taxon>
        <taxon>Metazoa</taxon>
        <taxon>Ecdysozoa</taxon>
        <taxon>Nematoda</taxon>
        <taxon>Chromadorea</taxon>
        <taxon>Rhabditida</taxon>
        <taxon>Spirurina</taxon>
        <taxon>Dracunculoidea</taxon>
        <taxon>Dracunculidae</taxon>
        <taxon>Dracunculus</taxon>
    </lineage>
</organism>
<evidence type="ECO:0000256" key="1">
    <source>
        <dbReference type="ARBA" id="ARBA00022553"/>
    </source>
</evidence>
<feature type="coiled-coil region" evidence="6">
    <location>
        <begin position="570"/>
        <end position="688"/>
    </location>
</feature>
<sequence length="1293" mass="148833">MHSVSRSTEGCEEGECSNSLSKDGRGKSADIIFLEETIQKQAELIQEIKGELLNGIEMEKDEILLTRNKILEQEIRLLRCTIRQLKKELTEAKQLSLEACEVYQKEKKSYLNQKEEMDKRQEQLSKTIDSIDHLQIELARANRQINMQDSEARQQLLNIELQKERMQDAKKIVSLQSKVHSMKQKEELLSNELGEVHKKLEICLQNQIKGLESFVGHSKFDEKDVNTDISGNYQSDFRENHEKLMSLMETLQKQIESIKSRKAISQEQSELYKQIGCFTTKILYLEKEIAEVNQSKDIVMADLKKSNEEINYLKSELQKAEKKLSDSEKNFDIIHRSLMEENGKIKLQKAQLRCDLIDLKRKYFRLQNELTYGQGDEASHAQLKISEMANINKCFDKELGLFCGTAKCSVLSIENVSNSTVEGNQKEAKFKLCDINLSPVHELQTPGEKNCAVEMSFKMKLEHCNKELTTLKASYNTDINMLKKQLLVAQEEKIELSNALQFIDVQCERLLENKNYLEKSLNTAIHELQDIKTKLSVAEHHLASTNELKAQLKEITFEKNRLLTKVEYLTEELRETHNDYREELARITQQNEKLRAEKHYLNTMIKSLERQLEQKNNEFTHLNKDLAELHDSHAKIIDENKKLRNGLALSIEKLEKYRDELENSKSLNANLEENLRKTKDNEDCLKSRLDVMVQTVDEKDRLIAYLQAQINLKGSLKLQRNSSHSTLMSYDDGLFMFFSVKIHYDRETSPIISLVNDDKKHYTAPTSTLSITTQYISNDVPLSPSSAAHIGTMKHDIPHRWKNYFNLKQAKCVVCLEGLPRLRHSLKCGECDVVVHRGCSFSVANTCGLPIQCADYYLDAYQKNNMNMSGQAIFEIDLNQEQWRIYMQPASETVVKNSVSPESYALLIELRIKRCNLFVLAPTIQAKQRWLQALQAATNRRMFKQRRSVSFSGSIMLLALDAPLNLTIHCSKVIENWLLLGTQEGLFVTQINPMHIPFTVMGITAVYHMELIEELEMLAAICGNQRQLVFIHMSDLKAIFKSNGMAIRATPLANVTSCHIMTLYSDSVNQLYFLFIADACKIDILQFNSRLSIFTQFDSLQTKEPACCLLSVPGGLIYGADQFYFVDIKTFVVRPLLIANAHVDWPRAAAVIGNNEFLLAFHNFGIFIDIDGNKTRTEIIDWSRAPLEFVYAAPYLYVVHLETLEILKLAEYEGLNSKTLLDERDVFRCKNAHFIGRGRHDEVLFTLSDNDRTEIHSFCKGSESRNSTMFLKRKNINNDNIIRFVNSGKRVRK</sequence>
<dbReference type="STRING" id="318479.A0A158Q407"/>
<keyword evidence="3" id="KW-0862">Zinc</keyword>
<keyword evidence="6" id="KW-0175">Coiled coil</keyword>
<gene>
    <name evidence="10" type="ORF">DME_LOCUS7730</name>
</gene>
<dbReference type="Proteomes" id="UP000274756">
    <property type="component" value="Unassembled WGS sequence"/>
</dbReference>
<dbReference type="Gene3D" id="3.30.60.20">
    <property type="match status" value="1"/>
</dbReference>
<evidence type="ECO:0000313" key="11">
    <source>
        <dbReference type="Proteomes" id="UP000038040"/>
    </source>
</evidence>
<dbReference type="GO" id="GO:0046872">
    <property type="term" value="F:metal ion binding"/>
    <property type="evidence" value="ECO:0007669"/>
    <property type="project" value="UniProtKB-KW"/>
</dbReference>
<reference evidence="10 12" key="2">
    <citation type="submission" date="2018-11" db="EMBL/GenBank/DDBJ databases">
        <authorList>
            <consortium name="Pathogen Informatics"/>
        </authorList>
    </citation>
    <scope>NUCLEOTIDE SEQUENCE [LARGE SCALE GENOMIC DNA]</scope>
</reference>
<dbReference type="InterPro" id="IPR001180">
    <property type="entry name" value="CNH_dom"/>
</dbReference>
<proteinExistence type="predicted"/>